<name>A0A1Y2BFJ0_9FUNG</name>
<dbReference type="EMBL" id="MCGO01000067">
    <property type="protein sequence ID" value="ORY33579.1"/>
    <property type="molecule type" value="Genomic_DNA"/>
</dbReference>
<dbReference type="InterPro" id="IPR056428">
    <property type="entry name" value="WH_GTF3C1"/>
</dbReference>
<feature type="domain" description="PHD-type" evidence="11">
    <location>
        <begin position="580"/>
        <end position="630"/>
    </location>
</feature>
<evidence type="ECO:0000256" key="3">
    <source>
        <dbReference type="ARBA" id="ARBA00022723"/>
    </source>
</evidence>
<dbReference type="SMART" id="SM00249">
    <property type="entry name" value="PHD"/>
    <property type="match status" value="1"/>
</dbReference>
<dbReference type="GO" id="GO:0008270">
    <property type="term" value="F:zinc ion binding"/>
    <property type="evidence" value="ECO:0007669"/>
    <property type="project" value="UniProtKB-KW"/>
</dbReference>
<feature type="compositionally biased region" description="Basic and acidic residues" evidence="10">
    <location>
        <begin position="634"/>
        <end position="647"/>
    </location>
</feature>
<comment type="caution">
    <text evidence="12">The sequence shown here is derived from an EMBL/GenBank/DDBJ whole genome shotgun (WGS) entry which is preliminary data.</text>
</comment>
<dbReference type="Pfam" id="PF04182">
    <property type="entry name" value="B-block_TFIIIC"/>
    <property type="match status" value="1"/>
</dbReference>
<dbReference type="InterPro" id="IPR013083">
    <property type="entry name" value="Znf_RING/FYVE/PHD"/>
</dbReference>
<evidence type="ECO:0000256" key="2">
    <source>
        <dbReference type="ARBA" id="ARBA00022553"/>
    </source>
</evidence>
<dbReference type="Pfam" id="PF20222">
    <property type="entry name" value="DUF6581"/>
    <property type="match status" value="1"/>
</dbReference>
<dbReference type="SUPFAM" id="SSF81995">
    <property type="entry name" value="beta-sandwich domain of Sec23/24"/>
    <property type="match status" value="1"/>
</dbReference>
<keyword evidence="7" id="KW-0804">Transcription</keyword>
<evidence type="ECO:0000313" key="12">
    <source>
        <dbReference type="EMBL" id="ORY33579.1"/>
    </source>
</evidence>
<dbReference type="PANTHER" id="PTHR15180">
    <property type="entry name" value="GENERAL TRANSCRIPTION FACTOR 3C POLYPEPTIDE 1"/>
    <property type="match status" value="1"/>
</dbReference>
<evidence type="ECO:0000259" key="11">
    <source>
        <dbReference type="PROSITE" id="PS50016"/>
    </source>
</evidence>
<dbReference type="InterPro" id="IPR001965">
    <property type="entry name" value="Znf_PHD"/>
</dbReference>
<reference evidence="12 13" key="1">
    <citation type="submission" date="2016-07" db="EMBL/GenBank/DDBJ databases">
        <title>Pervasive Adenine N6-methylation of Active Genes in Fungi.</title>
        <authorList>
            <consortium name="DOE Joint Genome Institute"/>
            <person name="Mondo S.J."/>
            <person name="Dannebaum R.O."/>
            <person name="Kuo R.C."/>
            <person name="Labutti K."/>
            <person name="Haridas S."/>
            <person name="Kuo A."/>
            <person name="Salamov A."/>
            <person name="Ahrendt S.R."/>
            <person name="Lipzen A."/>
            <person name="Sullivan W."/>
            <person name="Andreopoulos W.B."/>
            <person name="Clum A."/>
            <person name="Lindquist E."/>
            <person name="Daum C."/>
            <person name="Ramamoorthy G.K."/>
            <person name="Gryganskyi A."/>
            <person name="Culley D."/>
            <person name="Magnuson J.K."/>
            <person name="James T.Y."/>
            <person name="O'Malley M.A."/>
            <person name="Stajich J.E."/>
            <person name="Spatafora J.W."/>
            <person name="Visel A."/>
            <person name="Grigoriev I.V."/>
        </authorList>
    </citation>
    <scope>NUCLEOTIDE SEQUENCE [LARGE SCALE GENOMIC DNA]</scope>
    <source>
        <strain evidence="12 13">JEL800</strain>
    </source>
</reference>
<dbReference type="PANTHER" id="PTHR15180:SF1">
    <property type="entry name" value="GENERAL TRANSCRIPTION FACTOR 3C POLYPEPTIDE 1"/>
    <property type="match status" value="1"/>
</dbReference>
<dbReference type="InterPro" id="IPR007309">
    <property type="entry name" value="TFIIIC_Bblock-bd"/>
</dbReference>
<dbReference type="InterPro" id="IPR019787">
    <property type="entry name" value="Znf_PHD-finger"/>
</dbReference>
<feature type="compositionally biased region" description="Low complexity" evidence="10">
    <location>
        <begin position="790"/>
        <end position="828"/>
    </location>
</feature>
<feature type="compositionally biased region" description="Low complexity" evidence="10">
    <location>
        <begin position="718"/>
        <end position="728"/>
    </location>
</feature>
<evidence type="ECO:0000313" key="13">
    <source>
        <dbReference type="Proteomes" id="UP000193642"/>
    </source>
</evidence>
<keyword evidence="6" id="KW-0238">DNA-binding</keyword>
<feature type="compositionally biased region" description="Pro residues" evidence="10">
    <location>
        <begin position="699"/>
        <end position="717"/>
    </location>
</feature>
<dbReference type="GO" id="GO:0042791">
    <property type="term" value="P:5S class rRNA transcription by RNA polymerase III"/>
    <property type="evidence" value="ECO:0007669"/>
    <property type="project" value="TreeGrafter"/>
</dbReference>
<dbReference type="Gene3D" id="3.30.40.10">
    <property type="entry name" value="Zinc/RING finger domain, C3HC4 (zinc finger)"/>
    <property type="match status" value="1"/>
</dbReference>
<dbReference type="GO" id="GO:0003677">
    <property type="term" value="F:DNA binding"/>
    <property type="evidence" value="ECO:0007669"/>
    <property type="project" value="UniProtKB-KW"/>
</dbReference>
<evidence type="ECO:0000256" key="4">
    <source>
        <dbReference type="ARBA" id="ARBA00022771"/>
    </source>
</evidence>
<dbReference type="InterPro" id="IPR044210">
    <property type="entry name" value="Tfc3-like"/>
</dbReference>
<dbReference type="GO" id="GO:0005634">
    <property type="term" value="C:nucleus"/>
    <property type="evidence" value="ECO:0007669"/>
    <property type="project" value="UniProtKB-SubCell"/>
</dbReference>
<dbReference type="Proteomes" id="UP000193642">
    <property type="component" value="Unassembled WGS sequence"/>
</dbReference>
<dbReference type="InterPro" id="IPR056467">
    <property type="entry name" value="eWH_GTF3C1"/>
</dbReference>
<keyword evidence="5" id="KW-0862">Zinc</keyword>
<dbReference type="GO" id="GO:0006384">
    <property type="term" value="P:transcription initiation at RNA polymerase III promoter"/>
    <property type="evidence" value="ECO:0007669"/>
    <property type="project" value="InterPro"/>
</dbReference>
<dbReference type="Pfam" id="PF23704">
    <property type="entry name" value="WHD_GTF3C1_N"/>
    <property type="match status" value="1"/>
</dbReference>
<evidence type="ECO:0000256" key="8">
    <source>
        <dbReference type="ARBA" id="ARBA00023242"/>
    </source>
</evidence>
<dbReference type="SUPFAM" id="SSF57903">
    <property type="entry name" value="FYVE/PHD zinc finger"/>
    <property type="match status" value="1"/>
</dbReference>
<feature type="region of interest" description="Disordered" evidence="10">
    <location>
        <begin position="634"/>
        <end position="746"/>
    </location>
</feature>
<dbReference type="Pfam" id="PF00628">
    <property type="entry name" value="PHD"/>
    <property type="match status" value="1"/>
</dbReference>
<keyword evidence="4 9" id="KW-0863">Zinc-finger</keyword>
<evidence type="ECO:0000256" key="7">
    <source>
        <dbReference type="ARBA" id="ARBA00023163"/>
    </source>
</evidence>
<proteinExistence type="predicted"/>
<evidence type="ECO:0000256" key="10">
    <source>
        <dbReference type="SAM" id="MobiDB-lite"/>
    </source>
</evidence>
<feature type="region of interest" description="Disordered" evidence="10">
    <location>
        <begin position="506"/>
        <end position="539"/>
    </location>
</feature>
<evidence type="ECO:0000256" key="6">
    <source>
        <dbReference type="ARBA" id="ARBA00023125"/>
    </source>
</evidence>
<protein>
    <recommendedName>
        <fullName evidence="11">PHD-type domain-containing protein</fullName>
    </recommendedName>
</protein>
<accession>A0A1Y2BFJ0</accession>
<evidence type="ECO:0000256" key="9">
    <source>
        <dbReference type="PROSITE-ProRule" id="PRU00146"/>
    </source>
</evidence>
<keyword evidence="8" id="KW-0539">Nucleus</keyword>
<evidence type="ECO:0000256" key="1">
    <source>
        <dbReference type="ARBA" id="ARBA00004123"/>
    </source>
</evidence>
<organism evidence="12 13">
    <name type="scientific">Rhizoclosmatium globosum</name>
    <dbReference type="NCBI Taxonomy" id="329046"/>
    <lineage>
        <taxon>Eukaryota</taxon>
        <taxon>Fungi</taxon>
        <taxon>Fungi incertae sedis</taxon>
        <taxon>Chytridiomycota</taxon>
        <taxon>Chytridiomycota incertae sedis</taxon>
        <taxon>Chytridiomycetes</taxon>
        <taxon>Chytridiales</taxon>
        <taxon>Chytriomycetaceae</taxon>
        <taxon>Rhizoclosmatium</taxon>
    </lineage>
</organism>
<sequence length="2043" mass="226430">MDDFIAGCVDEVALEGPAGCTLERLWTMIATKWQADGPVDVERLASGNELASCNDLDESLRDYVWPSIVAEPQLDVVFGGQTEITKDALSQMRQEDINAQFPRLRIVASESARQFAIGIANIKLISEFNIKTLVIIARARDQGVTQFELAKLLNMDPRNLFHQIKVLIALKLIVKSPVTIKGSHSNLCLHKRFAHLNSHYQSFVNSQKVQQTDANDQVDDAAIKEQIQAIMEQRQLERARAAQGEKGIESYFQCELVRNRVTVLLAGVANRVMVAQDLMDILIGPKIEKMERKMFNKVLGSLQEKGFIEVFESNIPRGSNPNEFTCTRCVRLLKLYTTTYKSKASEGKSTYYTSNEYLEKLQAEPENKLVLGQGAVAVDRPIEYQVYNIIQLSGTEGTTAAVIRRSLSNLAVRILERILKRLQKPNAGGSDPMIVGDLEFQGRERRYRYFSSENYMIAKGKAQAGGVQQTLIASALDAISPMGAAMRRSTSAAALSAIRPNTASTRKSFVVGGKRKKKGQESEEEEPSGLNPSDDDEVLDLSINVNSPRTLRTRAKPINFNLDPEETEAEPDTVESDVDHIDCSKCKENKDDDKILLCDHCDKGLHTYCADPPLDAVPEGDWFCSAECKSKGKKVETKSDSKTDAPTRKRIRLGSDDGESEFEIMGESSEDEVEEDAEEEEDDKTKPPPIVQEFNPYPNNFPPPPPPPGAPGAPGYPPQGYGQYYNGPPGYGAGGYYPPHYPPQGGYNGYGYGGPGYYGYNLEGSAHGSVPHSQSQELGYNHGASGRQRTLSPLSSTVSSPAPRIHTATATSTPTPLPSSSAAPIPAAKTVASSLPSSMRKKTSKSASSTANTTPIAPRHVSFQQPAPAVSSPLATASGSTDKPENVTPVSKTNSVLKKHPMTAVSSSNSKKRESVILQMLETKPILDVNTTLAEAIDVVLKAEQTGSTPTFSLDKKTLVRTGKSMESRGLLRSVTVQIPKINGRSITKQLFVHTSLSTTGPEVSQFIDELSELSVNVAVTAKPGKERPIQTLDAPLERLPDIQMKFGGFEMADFQKQNAADMDAHDGPTESQLEDIAKSNPFHFWMNSAKKYGYIMAKVLRVKLIHEWLYHYFVTLHSSERSRPKGVFTTLDVYNFMALDLYLKIVGVTTNAPELDTYLDSGGDRNCSLINLPESVKMSVLAKPYKLKSYVITYLDFLLTLNIVSYVNPNHSDDPNISANEELILNTTVAVTDYRKTKPVLVRNCVIESEENLRFYWLQLELVYRKLLPSDERPAEESDDQPRTKRRRLIKHTVPKDSTPMVSKILTLLQPRNWQSSYLFNAEEVAVLESHVDRKKNVFPVDDNIKIQQIAQELNLAPAHVKHYFYRVQQNYERRLLMIREKQDKDELKKNNAPPVVDDVLKKNRQKVKEVLRRKNPSNLEASSSSGLLVSEPTVEIIGNVAIAKKRVRTIWTLDEDLLLMHGYAILRCLSTSRGVRFSWVPIAKALGIERELCRRRMVVLLKTKLNEEKVNLLVAEWPRFYDNGMKAGDFGEIPIQELLGIDATPHIQSYFQKSRFLERSIIETVGAVVPLPISISLVHDSFAVYPFHGAINKHSQLKESLEGVFTIRGKMSILYSTALLADIHDTNICDNSSDGKLLDVSKSIEKVMASVKSVMITPETRYNSDVAFRLMYQFSTGVVSEALSILMMEGGLVKNKKGYKDRTVPGRSLTLSDKFLSTIAGVLPTGLIPQVLSSISELFESNEALRPVPTLTNGLMCLLLESLAYDVIKLTPSLKDPEAEPEILVTSKLIPSKTEVSENQEKLATFDDLSDEDFDSRIKSFLADTEPVIAEVFEVISKAGTEGVSLMDMKKLMANGSSLLTDSEIVSSVSVLLKTNLVGSNVKVISKVGRTLPLFVSAASLKPWMLRAPDEVGTPGLSSASFPLRLWYDIHGSMIQSALRACIECVMGHIVESPGVQESNLASLVAPVMNPVELSDILDLLIERRACKKVCLLKPKKYTSLRDAMTRRTAPMLCDENTIDENKVSSYFPLPEWYNVSNISI</sequence>
<dbReference type="GO" id="GO:0000127">
    <property type="term" value="C:transcription factor TFIIIC complex"/>
    <property type="evidence" value="ECO:0007669"/>
    <property type="project" value="InterPro"/>
</dbReference>
<feature type="region of interest" description="Disordered" evidence="10">
    <location>
        <begin position="762"/>
        <end position="912"/>
    </location>
</feature>
<feature type="compositionally biased region" description="Acidic residues" evidence="10">
    <location>
        <begin position="656"/>
        <end position="682"/>
    </location>
</feature>
<dbReference type="SUPFAM" id="SSF46785">
    <property type="entry name" value="Winged helix' DNA-binding domain"/>
    <property type="match status" value="1"/>
</dbReference>
<dbReference type="InterPro" id="IPR036390">
    <property type="entry name" value="WH_DNA-bd_sf"/>
</dbReference>
<dbReference type="Pfam" id="PF24101">
    <property type="entry name" value="WHD_GTF3C1"/>
    <property type="match status" value="1"/>
</dbReference>
<dbReference type="PROSITE" id="PS50016">
    <property type="entry name" value="ZF_PHD_2"/>
    <property type="match status" value="1"/>
</dbReference>
<dbReference type="CDD" id="cd15543">
    <property type="entry name" value="PHD_RSF1"/>
    <property type="match status" value="1"/>
</dbReference>
<dbReference type="InterPro" id="IPR011011">
    <property type="entry name" value="Znf_FYVE_PHD"/>
</dbReference>
<keyword evidence="3" id="KW-0479">Metal-binding</keyword>
<gene>
    <name evidence="12" type="ORF">BCR33DRAFT_723155</name>
</gene>
<feature type="compositionally biased region" description="Acidic residues" evidence="10">
    <location>
        <begin position="522"/>
        <end position="539"/>
    </location>
</feature>
<comment type="subcellular location">
    <subcellularLocation>
        <location evidence="1">Nucleus</location>
    </subcellularLocation>
</comment>
<evidence type="ECO:0000256" key="5">
    <source>
        <dbReference type="ARBA" id="ARBA00022833"/>
    </source>
</evidence>
<dbReference type="OrthoDB" id="68020at2759"/>
<keyword evidence="13" id="KW-1185">Reference proteome</keyword>
<keyword evidence="2" id="KW-0597">Phosphoprotein</keyword>
<dbReference type="InterPro" id="IPR046488">
    <property type="entry name" value="Sfc3/Tfc3_C"/>
</dbReference>
<feature type="compositionally biased region" description="Low complexity" evidence="10">
    <location>
        <begin position="845"/>
        <end position="854"/>
    </location>
</feature>